<comment type="caution">
    <text evidence="1">The sequence shown here is derived from an EMBL/GenBank/DDBJ whole genome shotgun (WGS) entry which is preliminary data.</text>
</comment>
<reference evidence="1 2" key="1">
    <citation type="submission" date="2020-08" db="EMBL/GenBank/DDBJ databases">
        <title>Genomic Encyclopedia of Type Strains, Phase III (KMG-III): the genomes of soil and plant-associated and newly described type strains.</title>
        <authorList>
            <person name="Whitman W."/>
        </authorList>
    </citation>
    <scope>NUCLEOTIDE SEQUENCE [LARGE SCALE GENOMIC DNA]</scope>
    <source>
        <strain evidence="1 2">CECT 7247</strain>
    </source>
</reference>
<gene>
    <name evidence="1" type="ORF">FHS28_004730</name>
</gene>
<keyword evidence="2" id="KW-1185">Reference proteome</keyword>
<evidence type="ECO:0000313" key="2">
    <source>
        <dbReference type="Proteomes" id="UP000574369"/>
    </source>
</evidence>
<protein>
    <submittedName>
        <fullName evidence="1">Uncharacterized protein</fullName>
    </submittedName>
</protein>
<dbReference type="EMBL" id="JACHXO010000011">
    <property type="protein sequence ID" value="MBB3197303.1"/>
    <property type="molecule type" value="Genomic_DNA"/>
</dbReference>
<organism evidence="1 2">
    <name type="scientific">Roseateles terrae</name>
    <dbReference type="NCBI Taxonomy" id="431060"/>
    <lineage>
        <taxon>Bacteria</taxon>
        <taxon>Pseudomonadati</taxon>
        <taxon>Pseudomonadota</taxon>
        <taxon>Betaproteobacteria</taxon>
        <taxon>Burkholderiales</taxon>
        <taxon>Sphaerotilaceae</taxon>
        <taxon>Roseateles</taxon>
    </lineage>
</organism>
<evidence type="ECO:0000313" key="1">
    <source>
        <dbReference type="EMBL" id="MBB3197303.1"/>
    </source>
</evidence>
<dbReference type="Proteomes" id="UP000574369">
    <property type="component" value="Unassembled WGS sequence"/>
</dbReference>
<name>A0ABR6GYV7_9BURK</name>
<proteinExistence type="predicted"/>
<sequence length="92" mass="10414">MHAEFPPNADGPTCLSGRLVREVIDHGSKSERLALQLVLEDGRRMLLRRQGAHPIRDPVLEALEGQVLQVTGEQREGYFLVRHLTPLHDQNQ</sequence>
<dbReference type="RefSeq" id="WP_088454382.1">
    <property type="nucleotide sequence ID" value="NZ_JACHXO010000011.1"/>
</dbReference>
<accession>A0ABR6GYV7</accession>